<evidence type="ECO:0000256" key="6">
    <source>
        <dbReference type="SAM" id="Phobius"/>
    </source>
</evidence>
<sequence>MQNVQLDDYHKDHTIAESNVDLDADSDFQQLRARHYDPHSDERDMRRLGKKQELKRRFRFFSVVGFVVVLGLTWEFSLTTLVFNLGNGGTAGAIWLVLVVCCCMFFVMLSMAELASMAPTSGGQYHWVSEFAPPHLQRILSYAVGWLCALGWQCAMPTVAYIGAQQVLALIVICTDGSYVIQGWHGSLMTMAFVLSAISFNTFAIGKLPILEGLAVVLHIFGFFAFIVIMWVMGPRADAKITFTNFTDANGWGSVGLATMIGMVGPTTTYLGADSAVHLAEELKDASYVLPRAMFSAAIINYILGFVTTVTFMFNLGDLDAILESSTGQPWVATLYTITGSKAGTIVLIVIMTVMYFFCAVNQVTTSSRQVFAFARDKGLPFHEFLSRVRSNGVPANSVYVTLAFTCLLALIIIGSTAAFNIILSVSATGLFTSYLIVIFTVLIKRLKGEKFPPSQFSLGRWGVPVNIIAICFLIVAYLFLFFPSVPNPDAATMNWAVLVYGVVLVFAIGYYFLVGRHQYDGPVSYVRKDYDGR</sequence>
<protein>
    <submittedName>
        <fullName evidence="7">GABA permease</fullName>
    </submittedName>
</protein>
<dbReference type="EMBL" id="KB456260">
    <property type="protein sequence ID" value="EMF16494.1"/>
    <property type="molecule type" value="Genomic_DNA"/>
</dbReference>
<feature type="transmembrane region" description="Helical" evidence="6">
    <location>
        <begin position="398"/>
        <end position="416"/>
    </location>
</feature>
<dbReference type="GO" id="GO:0016020">
    <property type="term" value="C:membrane"/>
    <property type="evidence" value="ECO:0007669"/>
    <property type="project" value="UniProtKB-SubCell"/>
</dbReference>
<dbReference type="GO" id="GO:0022857">
    <property type="term" value="F:transmembrane transporter activity"/>
    <property type="evidence" value="ECO:0007669"/>
    <property type="project" value="InterPro"/>
</dbReference>
<dbReference type="RefSeq" id="XP_016764615.1">
    <property type="nucleotide sequence ID" value="XM_016903230.1"/>
</dbReference>
<dbReference type="AlphaFoldDB" id="N1QMA1"/>
<feature type="transmembrane region" description="Helical" evidence="6">
    <location>
        <begin position="334"/>
        <end position="359"/>
    </location>
</feature>
<evidence type="ECO:0000256" key="5">
    <source>
        <dbReference type="ARBA" id="ARBA00023136"/>
    </source>
</evidence>
<dbReference type="Proteomes" id="UP000016931">
    <property type="component" value="Unassembled WGS sequence"/>
</dbReference>
<feature type="transmembrane region" description="Helical" evidence="6">
    <location>
        <begin position="92"/>
        <end position="118"/>
    </location>
</feature>
<name>N1QMA1_SPHMS</name>
<evidence type="ECO:0000313" key="8">
    <source>
        <dbReference type="Proteomes" id="UP000016931"/>
    </source>
</evidence>
<dbReference type="GeneID" id="27900367"/>
<feature type="transmembrane region" description="Helical" evidence="6">
    <location>
        <begin position="293"/>
        <end position="314"/>
    </location>
</feature>
<dbReference type="PIRSF" id="PIRSF006060">
    <property type="entry name" value="AA_transporter"/>
    <property type="match status" value="1"/>
</dbReference>
<organism evidence="7 8">
    <name type="scientific">Sphaerulina musiva (strain SO2202)</name>
    <name type="common">Poplar stem canker fungus</name>
    <name type="synonym">Septoria musiva</name>
    <dbReference type="NCBI Taxonomy" id="692275"/>
    <lineage>
        <taxon>Eukaryota</taxon>
        <taxon>Fungi</taxon>
        <taxon>Dikarya</taxon>
        <taxon>Ascomycota</taxon>
        <taxon>Pezizomycotina</taxon>
        <taxon>Dothideomycetes</taxon>
        <taxon>Dothideomycetidae</taxon>
        <taxon>Mycosphaerellales</taxon>
        <taxon>Mycosphaerellaceae</taxon>
        <taxon>Sphaerulina</taxon>
    </lineage>
</organism>
<dbReference type="InterPro" id="IPR002293">
    <property type="entry name" value="AA/rel_permease1"/>
</dbReference>
<feature type="transmembrane region" description="Helical" evidence="6">
    <location>
        <begin position="60"/>
        <end position="86"/>
    </location>
</feature>
<reference evidence="7 8" key="1">
    <citation type="journal article" date="2012" name="PLoS Pathog.">
        <title>Diverse lifestyles and strategies of plant pathogenesis encoded in the genomes of eighteen Dothideomycetes fungi.</title>
        <authorList>
            <person name="Ohm R.A."/>
            <person name="Feau N."/>
            <person name="Henrissat B."/>
            <person name="Schoch C.L."/>
            <person name="Horwitz B.A."/>
            <person name="Barry K.W."/>
            <person name="Condon B.J."/>
            <person name="Copeland A.C."/>
            <person name="Dhillon B."/>
            <person name="Glaser F."/>
            <person name="Hesse C.N."/>
            <person name="Kosti I."/>
            <person name="LaButti K."/>
            <person name="Lindquist E.A."/>
            <person name="Lucas S."/>
            <person name="Salamov A.A."/>
            <person name="Bradshaw R.E."/>
            <person name="Ciuffetti L."/>
            <person name="Hamelin R.C."/>
            <person name="Kema G.H.J."/>
            <person name="Lawrence C."/>
            <person name="Scott J.A."/>
            <person name="Spatafora J.W."/>
            <person name="Turgeon B.G."/>
            <person name="de Wit P.J.G.M."/>
            <person name="Zhong S."/>
            <person name="Goodwin S.B."/>
            <person name="Grigoriev I.V."/>
        </authorList>
    </citation>
    <scope>NUCLEOTIDE SEQUENCE [LARGE SCALE GENOMIC DNA]</scope>
    <source>
        <strain evidence="7 8">SO2202</strain>
    </source>
</reference>
<comment type="subcellular location">
    <subcellularLocation>
        <location evidence="1">Membrane</location>
        <topology evidence="1">Multi-pass membrane protein</topology>
    </subcellularLocation>
</comment>
<evidence type="ECO:0000256" key="4">
    <source>
        <dbReference type="ARBA" id="ARBA00022989"/>
    </source>
</evidence>
<evidence type="ECO:0000256" key="1">
    <source>
        <dbReference type="ARBA" id="ARBA00004141"/>
    </source>
</evidence>
<gene>
    <name evidence="7" type="ORF">SEPMUDRAFT_145729</name>
</gene>
<dbReference type="Gene3D" id="1.20.1740.10">
    <property type="entry name" value="Amino acid/polyamine transporter I"/>
    <property type="match status" value="1"/>
</dbReference>
<keyword evidence="4 6" id="KW-1133">Transmembrane helix</keyword>
<feature type="transmembrane region" description="Helical" evidence="6">
    <location>
        <begin position="464"/>
        <end position="484"/>
    </location>
</feature>
<feature type="transmembrane region" description="Helical" evidence="6">
    <location>
        <begin position="422"/>
        <end position="444"/>
    </location>
</feature>
<keyword evidence="8" id="KW-1185">Reference proteome</keyword>
<dbReference type="HOGENOM" id="CLU_004495_6_1_1"/>
<keyword evidence="3 6" id="KW-0812">Transmembrane</keyword>
<dbReference type="OMA" id="PTGQPHI"/>
<feature type="transmembrane region" description="Helical" evidence="6">
    <location>
        <begin position="139"/>
        <end position="164"/>
    </location>
</feature>
<dbReference type="PANTHER" id="PTHR45649">
    <property type="entry name" value="AMINO-ACID PERMEASE BAT1"/>
    <property type="match status" value="1"/>
</dbReference>
<feature type="transmembrane region" description="Helical" evidence="6">
    <location>
        <begin position="184"/>
        <end position="206"/>
    </location>
</feature>
<dbReference type="Pfam" id="PF13520">
    <property type="entry name" value="AA_permease_2"/>
    <property type="match status" value="1"/>
</dbReference>
<feature type="transmembrane region" description="Helical" evidence="6">
    <location>
        <begin position="496"/>
        <end position="515"/>
    </location>
</feature>
<keyword evidence="2" id="KW-0813">Transport</keyword>
<evidence type="ECO:0000256" key="2">
    <source>
        <dbReference type="ARBA" id="ARBA00022448"/>
    </source>
</evidence>
<keyword evidence="5 6" id="KW-0472">Membrane</keyword>
<accession>N1QMA1</accession>
<dbReference type="eggNOG" id="KOG1289">
    <property type="taxonomic scope" value="Eukaryota"/>
</dbReference>
<dbReference type="PANTHER" id="PTHR45649:SF2">
    <property type="entry name" value="ACID PERMEASE, PUTATIVE-RELATED"/>
    <property type="match status" value="1"/>
</dbReference>
<feature type="transmembrane region" description="Helical" evidence="6">
    <location>
        <begin position="213"/>
        <end position="232"/>
    </location>
</feature>
<dbReference type="STRING" id="692275.N1QMA1"/>
<dbReference type="OrthoDB" id="3257095at2759"/>
<evidence type="ECO:0000256" key="3">
    <source>
        <dbReference type="ARBA" id="ARBA00022692"/>
    </source>
</evidence>
<feature type="transmembrane region" description="Helical" evidence="6">
    <location>
        <begin position="252"/>
        <end position="273"/>
    </location>
</feature>
<proteinExistence type="predicted"/>
<evidence type="ECO:0000313" key="7">
    <source>
        <dbReference type="EMBL" id="EMF16494.1"/>
    </source>
</evidence>